<evidence type="ECO:0000313" key="3">
    <source>
        <dbReference type="EMBL" id="CAD8069758.1"/>
    </source>
</evidence>
<dbReference type="InterPro" id="IPR000719">
    <property type="entry name" value="Prot_kinase_dom"/>
</dbReference>
<dbReference type="Proteomes" id="UP000692954">
    <property type="component" value="Unassembled WGS sequence"/>
</dbReference>
<feature type="domain" description="Protein kinase" evidence="2">
    <location>
        <begin position="23"/>
        <end position="299"/>
    </location>
</feature>
<dbReference type="OrthoDB" id="5986190at2759"/>
<evidence type="ECO:0000259" key="2">
    <source>
        <dbReference type="PROSITE" id="PS50011"/>
    </source>
</evidence>
<dbReference type="PANTHER" id="PTHR44167">
    <property type="entry name" value="OVARIAN-SPECIFIC SERINE/THREONINE-PROTEIN KINASE LOK-RELATED"/>
    <property type="match status" value="1"/>
</dbReference>
<protein>
    <recommendedName>
        <fullName evidence="2">Protein kinase domain-containing protein</fullName>
    </recommendedName>
</protein>
<organism evidence="3 4">
    <name type="scientific">Paramecium sonneborni</name>
    <dbReference type="NCBI Taxonomy" id="65129"/>
    <lineage>
        <taxon>Eukaryota</taxon>
        <taxon>Sar</taxon>
        <taxon>Alveolata</taxon>
        <taxon>Ciliophora</taxon>
        <taxon>Intramacronucleata</taxon>
        <taxon>Oligohymenophorea</taxon>
        <taxon>Peniculida</taxon>
        <taxon>Parameciidae</taxon>
        <taxon>Paramecium</taxon>
    </lineage>
</organism>
<dbReference type="EMBL" id="CAJJDN010000026">
    <property type="protein sequence ID" value="CAD8069758.1"/>
    <property type="molecule type" value="Genomic_DNA"/>
</dbReference>
<reference evidence="3" key="1">
    <citation type="submission" date="2021-01" db="EMBL/GenBank/DDBJ databases">
        <authorList>
            <consortium name="Genoscope - CEA"/>
            <person name="William W."/>
        </authorList>
    </citation>
    <scope>NUCLEOTIDE SEQUENCE</scope>
</reference>
<dbReference type="AlphaFoldDB" id="A0A8S1LNB8"/>
<evidence type="ECO:0000313" key="4">
    <source>
        <dbReference type="Proteomes" id="UP000692954"/>
    </source>
</evidence>
<dbReference type="GO" id="GO:0004674">
    <property type="term" value="F:protein serine/threonine kinase activity"/>
    <property type="evidence" value="ECO:0007669"/>
    <property type="project" value="TreeGrafter"/>
</dbReference>
<proteinExistence type="predicted"/>
<gene>
    <name evidence="3" type="ORF">PSON_ATCC_30995.1.T0260006</name>
</gene>
<feature type="coiled-coil region" evidence="1">
    <location>
        <begin position="678"/>
        <end position="751"/>
    </location>
</feature>
<dbReference type="Pfam" id="PF00069">
    <property type="entry name" value="Pkinase"/>
    <property type="match status" value="1"/>
</dbReference>
<sequence>MQQNQKISGIIDAPIINFPDRKFETIKELGQGTQGIVYLAKSINWGINDIRQFALKCQYFTKQEELEFIDNLIIYQKKFENPLMQQQNQQPSGLIKIFDRFLWNKQVILVMEIGELNLYEYINQQSSLKFEDKLKILIQISSSIQFIHKQKLLHRDIKPENFIKIGDEFKLIDYGLIKSDQNKFKTKFVGTILFLAPEIVENRSDYSLPADIWALGCVFYEVLTKQSLLNVQNQEQVKQMILGFKQNKDTLYNKINQLQENEMIKQLLKQMLEPNDQQRIQIQEVVDILKQMAQNQSNFPQQNVKQFQQPFQQTVNPQIFQQQKINPPLFNQIPSQPPQNLQETLSQKMIQSIEQKLTEIMSTNLIQQENNEKQVNIIQQQMNKMQFTIENQIPSQDLIRENSSLIKEQFAQIQQLLQEKIESQQNQIYKHIEQISKQHQETEYLQIKIKELNEIIQSQQQELDKVNQKEQQLKTQLESKQILDLKNQELERIVQKNCQQINNLELDLRNKQNKNIDLEGTIKQQQQYIYQIQEKGNEQQERLKQSYINLQNQEIQIKKYQTQVKQFEMDLKSYQDKNTALDETIKELDSQLLSKNRQIQDKKKMHEQIVLEYTNKLDEQENINQKQCLQINELKNQINMLQVTLNNQISKQQKEIQEKNSFFEKQTQEFQKEIKTNLEKQINQEKVLKLQINQQEEDIQNLKDKLEQQKQKYEEEYFKCKTELEQNKNQIERQKQEIREQCKIIKILEEKLQKIELPNIIKTQEPNLQNQPNQIRQRNETNNNTKTNLVACNSKANFSTQQIGSRDQQLTVTKISYLHQNSQNQNSTRNNKQ</sequence>
<dbReference type="GO" id="GO:0005634">
    <property type="term" value="C:nucleus"/>
    <property type="evidence" value="ECO:0007669"/>
    <property type="project" value="TreeGrafter"/>
</dbReference>
<dbReference type="SMART" id="SM00220">
    <property type="entry name" value="S_TKc"/>
    <property type="match status" value="1"/>
</dbReference>
<dbReference type="PANTHER" id="PTHR44167:SF18">
    <property type="entry name" value="PROTEIN KINASE DOMAIN-CONTAINING PROTEIN"/>
    <property type="match status" value="1"/>
</dbReference>
<dbReference type="GO" id="GO:0005737">
    <property type="term" value="C:cytoplasm"/>
    <property type="evidence" value="ECO:0007669"/>
    <property type="project" value="TreeGrafter"/>
</dbReference>
<dbReference type="PROSITE" id="PS50011">
    <property type="entry name" value="PROTEIN_KINASE_DOM"/>
    <property type="match status" value="1"/>
</dbReference>
<dbReference type="GO" id="GO:0044773">
    <property type="term" value="P:mitotic DNA damage checkpoint signaling"/>
    <property type="evidence" value="ECO:0007669"/>
    <property type="project" value="TreeGrafter"/>
</dbReference>
<accession>A0A8S1LNB8</accession>
<keyword evidence="1" id="KW-0175">Coiled coil</keyword>
<name>A0A8S1LNB8_9CILI</name>
<evidence type="ECO:0000256" key="1">
    <source>
        <dbReference type="SAM" id="Coils"/>
    </source>
</evidence>
<dbReference type="GO" id="GO:0005524">
    <property type="term" value="F:ATP binding"/>
    <property type="evidence" value="ECO:0007669"/>
    <property type="project" value="InterPro"/>
</dbReference>
<keyword evidence="4" id="KW-1185">Reference proteome</keyword>
<dbReference type="CDD" id="cd00180">
    <property type="entry name" value="PKc"/>
    <property type="match status" value="1"/>
</dbReference>
<comment type="caution">
    <text evidence="3">The sequence shown here is derived from an EMBL/GenBank/DDBJ whole genome shotgun (WGS) entry which is preliminary data.</text>
</comment>
<feature type="coiled-coil region" evidence="1">
    <location>
        <begin position="406"/>
        <end position="651"/>
    </location>
</feature>